<comment type="similarity">
    <text evidence="1">Belongs to the Luc7 family.</text>
</comment>
<name>A0A9W8APH0_9FUNG</name>
<dbReference type="AlphaFoldDB" id="A0A9W8APH0"/>
<dbReference type="GO" id="GO:0006376">
    <property type="term" value="P:mRNA splice site recognition"/>
    <property type="evidence" value="ECO:0007669"/>
    <property type="project" value="InterPro"/>
</dbReference>
<dbReference type="GO" id="GO:0003729">
    <property type="term" value="F:mRNA binding"/>
    <property type="evidence" value="ECO:0007669"/>
    <property type="project" value="InterPro"/>
</dbReference>
<dbReference type="PANTHER" id="PTHR12375">
    <property type="entry name" value="RNA-BINDING PROTEIN LUC7-RELATED"/>
    <property type="match status" value="1"/>
</dbReference>
<dbReference type="Pfam" id="PF03194">
    <property type="entry name" value="LUC7"/>
    <property type="match status" value="1"/>
</dbReference>
<gene>
    <name evidence="4" type="primary">LUC7</name>
    <name evidence="4" type="ORF">IWQ62_005943</name>
</gene>
<reference evidence="4" key="1">
    <citation type="submission" date="2022-07" db="EMBL/GenBank/DDBJ databases">
        <title>Phylogenomic reconstructions and comparative analyses of Kickxellomycotina fungi.</title>
        <authorList>
            <person name="Reynolds N.K."/>
            <person name="Stajich J.E."/>
            <person name="Barry K."/>
            <person name="Grigoriev I.V."/>
            <person name="Crous P."/>
            <person name="Smith M.E."/>
        </authorList>
    </citation>
    <scope>NUCLEOTIDE SEQUENCE</scope>
    <source>
        <strain evidence="4">RSA 1196</strain>
    </source>
</reference>
<evidence type="ECO:0000256" key="3">
    <source>
        <dbReference type="SAM" id="MobiDB-lite"/>
    </source>
</evidence>
<comment type="caution">
    <text evidence="4">The sequence shown here is derived from an EMBL/GenBank/DDBJ whole genome shotgun (WGS) entry which is preliminary data.</text>
</comment>
<feature type="region of interest" description="Disordered" evidence="3">
    <location>
        <begin position="223"/>
        <end position="246"/>
    </location>
</feature>
<dbReference type="Proteomes" id="UP001150925">
    <property type="component" value="Unassembled WGS sequence"/>
</dbReference>
<dbReference type="OrthoDB" id="153872at2759"/>
<keyword evidence="5" id="KW-1185">Reference proteome</keyword>
<feature type="coiled-coil region" evidence="2">
    <location>
        <begin position="115"/>
        <end position="168"/>
    </location>
</feature>
<proteinExistence type="inferred from homology"/>
<dbReference type="EMBL" id="JANBPY010002804">
    <property type="protein sequence ID" value="KAJ1953653.1"/>
    <property type="molecule type" value="Genomic_DNA"/>
</dbReference>
<evidence type="ECO:0000256" key="1">
    <source>
        <dbReference type="ARBA" id="ARBA00005655"/>
    </source>
</evidence>
<sequence>MADYARNLINELMSPYQNKKTRNFWDSDVCKNFLVGFCPRDLFTNTKAFLGTCDKIHDEALRQQYQEAPDGHRYSYERDFMMYLRDLCHDLDRRIDQRKERLLNEPGDVLSNPKKDELEEKIVMLEVNIKSLLTDAEAAGEEGRVQEAQDLSNQAERCKRDLEALRAKVSSNPIAKQDRRMEVCAVCGGFLVTGDDTSRLEAHNDGRQHRGYDRIRKTYQDLKKKYNNSPRHDSRRRYDRRGEGSD</sequence>
<protein>
    <submittedName>
        <fullName evidence="4">Splicing factor</fullName>
    </submittedName>
</protein>
<dbReference type="GO" id="GO:0005685">
    <property type="term" value="C:U1 snRNP"/>
    <property type="evidence" value="ECO:0007669"/>
    <property type="project" value="InterPro"/>
</dbReference>
<keyword evidence="2" id="KW-0175">Coiled coil</keyword>
<evidence type="ECO:0000313" key="5">
    <source>
        <dbReference type="Proteomes" id="UP001150925"/>
    </source>
</evidence>
<organism evidence="4 5">
    <name type="scientific">Dispira parvispora</name>
    <dbReference type="NCBI Taxonomy" id="1520584"/>
    <lineage>
        <taxon>Eukaryota</taxon>
        <taxon>Fungi</taxon>
        <taxon>Fungi incertae sedis</taxon>
        <taxon>Zoopagomycota</taxon>
        <taxon>Kickxellomycotina</taxon>
        <taxon>Dimargaritomycetes</taxon>
        <taxon>Dimargaritales</taxon>
        <taxon>Dimargaritaceae</taxon>
        <taxon>Dispira</taxon>
    </lineage>
</organism>
<accession>A0A9W8APH0</accession>
<feature type="non-terminal residue" evidence="4">
    <location>
        <position position="246"/>
    </location>
</feature>
<evidence type="ECO:0000256" key="2">
    <source>
        <dbReference type="SAM" id="Coils"/>
    </source>
</evidence>
<evidence type="ECO:0000313" key="4">
    <source>
        <dbReference type="EMBL" id="KAJ1953653.1"/>
    </source>
</evidence>
<dbReference type="InterPro" id="IPR004882">
    <property type="entry name" value="Luc7-rel"/>
</dbReference>